<name>A0A6L2NP20_TANCI</name>
<organism evidence="5">
    <name type="scientific">Tanacetum cinerariifolium</name>
    <name type="common">Dalmatian daisy</name>
    <name type="synonym">Chrysanthemum cinerariifolium</name>
    <dbReference type="NCBI Taxonomy" id="118510"/>
    <lineage>
        <taxon>Eukaryota</taxon>
        <taxon>Viridiplantae</taxon>
        <taxon>Streptophyta</taxon>
        <taxon>Embryophyta</taxon>
        <taxon>Tracheophyta</taxon>
        <taxon>Spermatophyta</taxon>
        <taxon>Magnoliopsida</taxon>
        <taxon>eudicotyledons</taxon>
        <taxon>Gunneridae</taxon>
        <taxon>Pentapetalae</taxon>
        <taxon>asterids</taxon>
        <taxon>campanulids</taxon>
        <taxon>Asterales</taxon>
        <taxon>Asteraceae</taxon>
        <taxon>Asteroideae</taxon>
        <taxon>Anthemideae</taxon>
        <taxon>Anthemidinae</taxon>
        <taxon>Tanacetum</taxon>
    </lineage>
</organism>
<gene>
    <name evidence="5" type="ORF">Tci_058720</name>
</gene>
<feature type="domain" description="Retrovirus-related Pol polyprotein from transposon TNT 1-94-like beta-barrel" evidence="4">
    <location>
        <begin position="547"/>
        <end position="618"/>
    </location>
</feature>
<dbReference type="Pfam" id="PF22936">
    <property type="entry name" value="Pol_BBD"/>
    <property type="match status" value="1"/>
</dbReference>
<keyword evidence="1" id="KW-0175">Coiled coil</keyword>
<feature type="region of interest" description="Disordered" evidence="2">
    <location>
        <begin position="398"/>
        <end position="426"/>
    </location>
</feature>
<reference evidence="5" key="1">
    <citation type="journal article" date="2019" name="Sci. Rep.">
        <title>Draft genome of Tanacetum cinerariifolium, the natural source of mosquito coil.</title>
        <authorList>
            <person name="Yamashiro T."/>
            <person name="Shiraishi A."/>
            <person name="Satake H."/>
            <person name="Nakayama K."/>
        </authorList>
    </citation>
    <scope>NUCLEOTIDE SEQUENCE</scope>
</reference>
<feature type="region of interest" description="Disordered" evidence="2">
    <location>
        <begin position="469"/>
        <end position="488"/>
    </location>
</feature>
<feature type="domain" description="Reverse transcriptase Ty1/copia-type" evidence="3">
    <location>
        <begin position="940"/>
        <end position="1016"/>
    </location>
</feature>
<feature type="compositionally biased region" description="Pro residues" evidence="2">
    <location>
        <begin position="1226"/>
        <end position="1240"/>
    </location>
</feature>
<feature type="compositionally biased region" description="Basic and acidic residues" evidence="2">
    <location>
        <begin position="788"/>
        <end position="802"/>
    </location>
</feature>
<protein>
    <submittedName>
        <fullName evidence="5">Uncharacterized protein</fullName>
    </submittedName>
</protein>
<dbReference type="EMBL" id="BKCJ010009392">
    <property type="protein sequence ID" value="GEU86742.1"/>
    <property type="molecule type" value="Genomic_DNA"/>
</dbReference>
<feature type="compositionally biased region" description="Low complexity" evidence="2">
    <location>
        <begin position="1258"/>
        <end position="1271"/>
    </location>
</feature>
<evidence type="ECO:0000313" key="5">
    <source>
        <dbReference type="EMBL" id="GEU86742.1"/>
    </source>
</evidence>
<feature type="compositionally biased region" description="Basic and acidic residues" evidence="2">
    <location>
        <begin position="768"/>
        <end position="777"/>
    </location>
</feature>
<evidence type="ECO:0000259" key="4">
    <source>
        <dbReference type="Pfam" id="PF22936"/>
    </source>
</evidence>
<evidence type="ECO:0000256" key="1">
    <source>
        <dbReference type="SAM" id="Coils"/>
    </source>
</evidence>
<feature type="coiled-coil region" evidence="1">
    <location>
        <begin position="297"/>
        <end position="324"/>
    </location>
</feature>
<evidence type="ECO:0000259" key="3">
    <source>
        <dbReference type="Pfam" id="PF07727"/>
    </source>
</evidence>
<comment type="caution">
    <text evidence="5">The sequence shown here is derived from an EMBL/GenBank/DDBJ whole genome shotgun (WGS) entry which is preliminary data.</text>
</comment>
<dbReference type="InterPro" id="IPR013103">
    <property type="entry name" value="RVT_2"/>
</dbReference>
<accession>A0A6L2NP20</accession>
<proteinExistence type="predicted"/>
<sequence>MRIEQYFLITDYSLYDVILNGDSPTPTRVIEGVVQPVAPTTSEQRLARKNELKAREKRFGGNKETKKVQKTLFKQQYENFTGSSSERLDQIHDRLTNEPISAVSSVFAASVKVLVSALPNVDTFDTDDIEEMDLKWQMAMLTVRARKGHFARECRSPKVTRRNGVAGPQRRNVPVETSTSNALVLQCDGVGNYDWGFQAEEESTNYALMAFTSSSSSSSNNKVPSCSKACTKAYATLQSHYDKLIDDFRKSQFDVISYKTRLESIEARLLVYQQNETVFEEGIKLLKLEVQLRDNALVVLRQELKKAKQERDDLKLKLKNLPASPYYDRYHSGDRYHAVPPPYTGTFMPPKPDLVFYNAPMTLALIIEDWVSDSEDDSEAKISQNILSFVQTTEQVKTPRPSLKTVETSIPTDNHKTTIPKPKSNGNHKNRKACFVLLNKSKLVPILVDIPVTVDVPKPHVTRPRHAKPIVTKPHLPPRRHINHNPSLKASNFPLKVTAAEAPMVNVVKGNWEIQVSNGLGPKEILTILFLMHGNPQHALKDKGVRDSRCSRHMTGNMSYMSDFKELNGRYVAFGGNPKVGKISGKGKIRTGKLDFNDVYFVKELKFNLFSVSQMCDRKNNVLLTDTECLVLSPKFKLLDENQVLLRVLRENNMYNVDLKNIAPSGYLTCNLVRGLPTKVFENNHTCVACKKGKQHRASCKTMPVSSVDQPLQRTPSIGFMRPFGCPVTILNTLDPLGKFDGKVDEGFLVGYSNTDDDAAFGGEKHEFKEKNPESEVHVSSNSSAQTKKHDDKTKREAKGKSPVESLTRYRNLSAEFEDFSDNNINEVNVADTPVLDVGHILTNNANTFSAAGPLNAAVKLEDITYSDDEEDVSAEADFTNLDTTITVSLIPTTRVHKDHPMTQIIGDLSLATQTRSMTKVAKDQGGLSQINNDDFYTSYASFMGFMVYQMDVKSAFMYGTIEEEVYVCQPPEFEDPDYPEKVYKVVKALYGLHQAPRAWLNVTAVSLNFLLFDASEGFDQIIDFLNASSIKYALTVNDVTRLQALVDKKKVIITEATIRDALRLNDAESIDCLPNEEIFVETSWNEFSSAMASAVISLFTGRKFNVSKYIFDSLMKNVDSSTKFYMYPRFLQLIIREQVGDLCSHSTKYSSPALIQKVFANMRRVGKVFSGVDTPLFEGMIVAQQVDENAAEVNVDDVHAAGVADEGAASVNVDVVLTVVEEPSIPSPPPTTQPPPPSQNVPSTSQVQPTPPPSLIDQPTSPQQQPQPSQDTEILMDLLHNLLDTCITFTRRVENLEQDKIAQALKITKLKQRVKKLERRNKIKVSKMRRLKKVGTSQRVDTSDDTVMDDEVAADTEIEEKPAELQEVVEVVTTAKLITKVVTAASATVTAAAPTLTTAPSATRRRNGVVIRDPKETATPSIIIHSEAKSKDKGKDILVEEPKPLKKQAQIKQDEAFKVSAAQELQENILSIY</sequence>
<evidence type="ECO:0000256" key="2">
    <source>
        <dbReference type="SAM" id="MobiDB-lite"/>
    </source>
</evidence>
<dbReference type="Pfam" id="PF07727">
    <property type="entry name" value="RVT_2"/>
    <property type="match status" value="1"/>
</dbReference>
<feature type="coiled-coil region" evidence="1">
    <location>
        <begin position="1294"/>
        <end position="1335"/>
    </location>
</feature>
<dbReference type="InterPro" id="IPR054722">
    <property type="entry name" value="PolX-like_BBD"/>
</dbReference>
<feature type="region of interest" description="Disordered" evidence="2">
    <location>
        <begin position="768"/>
        <end position="807"/>
    </location>
</feature>
<feature type="region of interest" description="Disordered" evidence="2">
    <location>
        <begin position="1223"/>
        <end position="1271"/>
    </location>
</feature>